<evidence type="ECO:0000313" key="11">
    <source>
        <dbReference type="EMBL" id="KAJ8019579.1"/>
    </source>
</evidence>
<dbReference type="Gene3D" id="3.30.160.60">
    <property type="entry name" value="Classic Zinc Finger"/>
    <property type="match status" value="4"/>
</dbReference>
<keyword evidence="12" id="KW-1185">Reference proteome</keyword>
<keyword evidence="8" id="KW-0539">Nucleus</keyword>
<evidence type="ECO:0000256" key="2">
    <source>
        <dbReference type="ARBA" id="ARBA00006991"/>
    </source>
</evidence>
<dbReference type="GO" id="GO:0005634">
    <property type="term" value="C:nucleus"/>
    <property type="evidence" value="ECO:0007669"/>
    <property type="project" value="UniProtKB-SubCell"/>
</dbReference>
<proteinExistence type="inferred from homology"/>
<evidence type="ECO:0000259" key="10">
    <source>
        <dbReference type="PROSITE" id="PS50157"/>
    </source>
</evidence>
<gene>
    <name evidence="11" type="ORF">HOLleu_41224</name>
</gene>
<dbReference type="SMART" id="SM00355">
    <property type="entry name" value="ZnF_C2H2"/>
    <property type="match status" value="5"/>
</dbReference>
<evidence type="ECO:0000256" key="5">
    <source>
        <dbReference type="ARBA" id="ARBA00022771"/>
    </source>
</evidence>
<feature type="domain" description="C2H2-type" evidence="10">
    <location>
        <begin position="254"/>
        <end position="281"/>
    </location>
</feature>
<dbReference type="Proteomes" id="UP001152320">
    <property type="component" value="Chromosome 23"/>
</dbReference>
<accession>A0A9Q1BBY6</accession>
<organism evidence="11 12">
    <name type="scientific">Holothuria leucospilota</name>
    <name type="common">Black long sea cucumber</name>
    <name type="synonym">Mertensiothuria leucospilota</name>
    <dbReference type="NCBI Taxonomy" id="206669"/>
    <lineage>
        <taxon>Eukaryota</taxon>
        <taxon>Metazoa</taxon>
        <taxon>Echinodermata</taxon>
        <taxon>Eleutherozoa</taxon>
        <taxon>Echinozoa</taxon>
        <taxon>Holothuroidea</taxon>
        <taxon>Aspidochirotacea</taxon>
        <taxon>Aspidochirotida</taxon>
        <taxon>Holothuriidae</taxon>
        <taxon>Holothuria</taxon>
    </lineage>
</organism>
<keyword evidence="6" id="KW-0862">Zinc</keyword>
<evidence type="ECO:0000256" key="6">
    <source>
        <dbReference type="ARBA" id="ARBA00022833"/>
    </source>
</evidence>
<keyword evidence="7" id="KW-0238">DNA-binding</keyword>
<dbReference type="InterPro" id="IPR036236">
    <property type="entry name" value="Znf_C2H2_sf"/>
</dbReference>
<evidence type="ECO:0000256" key="3">
    <source>
        <dbReference type="ARBA" id="ARBA00022723"/>
    </source>
</evidence>
<dbReference type="PROSITE" id="PS00028">
    <property type="entry name" value="ZINC_FINGER_C2H2_1"/>
    <property type="match status" value="5"/>
</dbReference>
<comment type="caution">
    <text evidence="11">The sequence shown here is derived from an EMBL/GenBank/DDBJ whole genome shotgun (WGS) entry which is preliminary data.</text>
</comment>
<reference evidence="11" key="1">
    <citation type="submission" date="2021-10" db="EMBL/GenBank/DDBJ databases">
        <title>Tropical sea cucumber genome reveals ecological adaptation and Cuvierian tubules defense mechanism.</title>
        <authorList>
            <person name="Chen T."/>
        </authorList>
    </citation>
    <scope>NUCLEOTIDE SEQUENCE</scope>
    <source>
        <strain evidence="11">Nanhai2018</strain>
        <tissue evidence="11">Muscle</tissue>
    </source>
</reference>
<dbReference type="InterPro" id="IPR013087">
    <property type="entry name" value="Znf_C2H2_type"/>
</dbReference>
<keyword evidence="5 9" id="KW-0863">Zinc-finger</keyword>
<keyword evidence="3" id="KW-0479">Metal-binding</keyword>
<protein>
    <submittedName>
        <fullName evidence="11">Zinc finger and SCAN domain-containing protein 5B</fullName>
    </submittedName>
</protein>
<evidence type="ECO:0000313" key="12">
    <source>
        <dbReference type="Proteomes" id="UP001152320"/>
    </source>
</evidence>
<dbReference type="EMBL" id="JAIZAY010000023">
    <property type="protein sequence ID" value="KAJ8019579.1"/>
    <property type="molecule type" value="Genomic_DNA"/>
</dbReference>
<dbReference type="GO" id="GO:0008270">
    <property type="term" value="F:zinc ion binding"/>
    <property type="evidence" value="ECO:0007669"/>
    <property type="project" value="UniProtKB-KW"/>
</dbReference>
<evidence type="ECO:0000256" key="9">
    <source>
        <dbReference type="PROSITE-ProRule" id="PRU00042"/>
    </source>
</evidence>
<feature type="domain" description="C2H2-type" evidence="10">
    <location>
        <begin position="282"/>
        <end position="310"/>
    </location>
</feature>
<dbReference type="AlphaFoldDB" id="A0A9Q1BBY6"/>
<dbReference type="GO" id="GO:0003677">
    <property type="term" value="F:DNA binding"/>
    <property type="evidence" value="ECO:0007669"/>
    <property type="project" value="UniProtKB-KW"/>
</dbReference>
<name>A0A9Q1BBY6_HOLLE</name>
<dbReference type="Pfam" id="PF00096">
    <property type="entry name" value="zf-C2H2"/>
    <property type="match status" value="2"/>
</dbReference>
<dbReference type="FunFam" id="3.30.160.60:FF:000663">
    <property type="entry name" value="Zinc finger protein 45"/>
    <property type="match status" value="1"/>
</dbReference>
<comment type="subcellular location">
    <subcellularLocation>
        <location evidence="1">Nucleus</location>
    </subcellularLocation>
</comment>
<dbReference type="PROSITE" id="PS50157">
    <property type="entry name" value="ZINC_FINGER_C2H2_2"/>
    <property type="match status" value="5"/>
</dbReference>
<feature type="domain" description="C2H2-type" evidence="10">
    <location>
        <begin position="226"/>
        <end position="253"/>
    </location>
</feature>
<keyword evidence="4" id="KW-0677">Repeat</keyword>
<evidence type="ECO:0000256" key="8">
    <source>
        <dbReference type="ARBA" id="ARBA00023242"/>
    </source>
</evidence>
<feature type="domain" description="C2H2-type" evidence="10">
    <location>
        <begin position="311"/>
        <end position="334"/>
    </location>
</feature>
<comment type="similarity">
    <text evidence="2">Belongs to the krueppel C2H2-type zinc-finger protein family.</text>
</comment>
<dbReference type="InterPro" id="IPR050331">
    <property type="entry name" value="Zinc_finger"/>
</dbReference>
<evidence type="ECO:0000256" key="1">
    <source>
        <dbReference type="ARBA" id="ARBA00004123"/>
    </source>
</evidence>
<dbReference type="PANTHER" id="PTHR16515:SF49">
    <property type="entry name" value="GASTRULA ZINC FINGER PROTEIN XLCGF49.1-LIKE-RELATED"/>
    <property type="match status" value="1"/>
</dbReference>
<evidence type="ECO:0000256" key="7">
    <source>
        <dbReference type="ARBA" id="ARBA00023125"/>
    </source>
</evidence>
<sequence length="486" mass="53715">MEKNSSDKVMTPVVNIMKDAVFQEIVNCVENDGIILALLQGSKDDVILRQVVNMLQTVKVLGLTHDTCKVLISHKTDDKDLGKDTAIKDISKGVLAQDIEQCTTQMIPQADVSIEESMKTALFEEIVQSILRRECSLIVAAGLKSEKTLQAAMNLLGNVRLIYLAPDACDVLLVNSVKAGKKRAARIKMKKSLADERTCTVCMKQFSKRSGLLTHQKAFHKKYLPHKCDICERAFVYPKELKVHKMSHTGERPYHCDVCNKGFIARKDLQRHHPVHTGERAFCCTMCDAKFAHKANLGRHVRSKHEGRRPYVCSLCDKKYCDRGGLRKHLASVHQIFDTPKKKAQTVFKPLNNDENVSVSDKAVVSGEVGITSDDHIMESLSSSSLEHPPSSSVQLINDISSVESASKILQQLSQTVAEFSEHSTSREGYEKGFNLSHLPSISTVTSASNLMVPGVVSGEIELVARQETEGSTGESVLNIAYTNGP</sequence>
<dbReference type="GO" id="GO:0010468">
    <property type="term" value="P:regulation of gene expression"/>
    <property type="evidence" value="ECO:0007669"/>
    <property type="project" value="TreeGrafter"/>
</dbReference>
<dbReference type="OrthoDB" id="654211at2759"/>
<evidence type="ECO:0000256" key="4">
    <source>
        <dbReference type="ARBA" id="ARBA00022737"/>
    </source>
</evidence>
<dbReference type="PANTHER" id="PTHR16515">
    <property type="entry name" value="PR DOMAIN ZINC FINGER PROTEIN"/>
    <property type="match status" value="1"/>
</dbReference>
<dbReference type="SUPFAM" id="SSF57667">
    <property type="entry name" value="beta-beta-alpha zinc fingers"/>
    <property type="match status" value="3"/>
</dbReference>
<feature type="domain" description="C2H2-type" evidence="10">
    <location>
        <begin position="197"/>
        <end position="225"/>
    </location>
</feature>